<dbReference type="Pfam" id="PF18986">
    <property type="entry name" value="DUF5719"/>
    <property type="match status" value="1"/>
</dbReference>
<reference evidence="2 3" key="1">
    <citation type="submission" date="2018-11" db="EMBL/GenBank/DDBJ databases">
        <title>YIM 102482-1 draft genome.</title>
        <authorList>
            <person name="Li G."/>
            <person name="Jiang Y."/>
        </authorList>
    </citation>
    <scope>NUCLEOTIDE SEQUENCE [LARGE SCALE GENOMIC DNA]</scope>
    <source>
        <strain evidence="2 3">YIM 102482-1</strain>
    </source>
</reference>
<feature type="region of interest" description="Disordered" evidence="1">
    <location>
        <begin position="1"/>
        <end position="142"/>
    </location>
</feature>
<evidence type="ECO:0000313" key="3">
    <source>
        <dbReference type="Proteomes" id="UP000274391"/>
    </source>
</evidence>
<proteinExistence type="predicted"/>
<dbReference type="EMBL" id="RQVS01000007">
    <property type="protein sequence ID" value="RRJ86758.1"/>
    <property type="molecule type" value="Genomic_DNA"/>
</dbReference>
<dbReference type="InterPro" id="IPR043777">
    <property type="entry name" value="DUF5719"/>
</dbReference>
<feature type="compositionally biased region" description="Basic and acidic residues" evidence="1">
    <location>
        <begin position="79"/>
        <end position="89"/>
    </location>
</feature>
<dbReference type="RefSeq" id="WP_124971919.1">
    <property type="nucleotide sequence ID" value="NZ_RQVS01000007.1"/>
</dbReference>
<evidence type="ECO:0000313" key="2">
    <source>
        <dbReference type="EMBL" id="RRJ86758.1"/>
    </source>
</evidence>
<evidence type="ECO:0000256" key="1">
    <source>
        <dbReference type="SAM" id="MobiDB-lite"/>
    </source>
</evidence>
<keyword evidence="3" id="KW-1185">Reference proteome</keyword>
<sequence>MTEERRDDADAHAEDAAHAENLSEQSVEETSRAEATPSAEALEAPLPAEDAAHFEDLSERHAEADARAEALEAPLPVEDAAHFEDLSERPDEDLSERPDEAPSERPTNDLPAEPLAAHDRRRPVGSTAARKRRRSAAADRRRSATINAVNRTVGTIAGLGVVAGTVWALGWMPLPSLSITPQGMEVQPLAGDQVRVCAGPLQQLGLTNVAGQAVPVGQPTVTTVGPTASATPIGEQGPSSYVFPASDGEATSASIAQAIDIATDKTRGYTMTNCIQPAPTQWLSAGSTELGHTLVLDIVNPGAAPARVNFEAYGPSGAISPGIPEMVIPEGGHQQVSLAGIAPDLAAITLKITATGSTVAAFLHETITSTLQPVGIEVTGPTALPATTQVLPGMWIANRPNVDETDPTRLGTSVRVLNTGERVAQATMQLITADGAIAHELDLELEPGKVVNFPLGAVPEGIYTVRFDSDVPIVASGRVAPIDATEFASLAAPNPMRDREVVPVPAGDAPRLSIANPTDEARDIVVNGATHRIPAHGAVSVDVAAGEATIEGAVGMYAALHVTSNAKFASIPVLTGNPDAEPVTVFR</sequence>
<feature type="compositionally biased region" description="Basic and acidic residues" evidence="1">
    <location>
        <begin position="95"/>
        <end position="107"/>
    </location>
</feature>
<feature type="compositionally biased region" description="Basic and acidic residues" evidence="1">
    <location>
        <begin position="50"/>
        <end position="70"/>
    </location>
</feature>
<dbReference type="OrthoDB" id="3264966at2"/>
<evidence type="ECO:0008006" key="4">
    <source>
        <dbReference type="Google" id="ProtNLM"/>
    </source>
</evidence>
<gene>
    <name evidence="2" type="ORF">EG850_06985</name>
</gene>
<protein>
    <recommendedName>
        <fullName evidence="4">Secreted protein</fullName>
    </recommendedName>
</protein>
<feature type="compositionally biased region" description="Basic and acidic residues" evidence="1">
    <location>
        <begin position="1"/>
        <end position="18"/>
    </location>
</feature>
<dbReference type="Proteomes" id="UP000274391">
    <property type="component" value="Unassembled WGS sequence"/>
</dbReference>
<feature type="compositionally biased region" description="Low complexity" evidence="1">
    <location>
        <begin position="33"/>
        <end position="49"/>
    </location>
</feature>
<dbReference type="AlphaFoldDB" id="A0A3P3VXI7"/>
<comment type="caution">
    <text evidence="2">The sequence shown here is derived from an EMBL/GenBank/DDBJ whole genome shotgun (WGS) entry which is preliminary data.</text>
</comment>
<name>A0A3P3VXI7_9MICO</name>
<accession>A0A3P3VXI7</accession>
<feature type="compositionally biased region" description="Basic residues" evidence="1">
    <location>
        <begin position="119"/>
        <end position="135"/>
    </location>
</feature>
<organism evidence="2 3">
    <name type="scientific">Gulosibacter macacae</name>
    <dbReference type="NCBI Taxonomy" id="2488791"/>
    <lineage>
        <taxon>Bacteria</taxon>
        <taxon>Bacillati</taxon>
        <taxon>Actinomycetota</taxon>
        <taxon>Actinomycetes</taxon>
        <taxon>Micrococcales</taxon>
        <taxon>Microbacteriaceae</taxon>
        <taxon>Gulosibacter</taxon>
    </lineage>
</organism>